<dbReference type="GO" id="GO:0030246">
    <property type="term" value="F:carbohydrate binding"/>
    <property type="evidence" value="ECO:0007669"/>
    <property type="project" value="InterPro"/>
</dbReference>
<dbReference type="GO" id="GO:0006006">
    <property type="term" value="P:glucose metabolic process"/>
    <property type="evidence" value="ECO:0007669"/>
    <property type="project" value="TreeGrafter"/>
</dbReference>
<dbReference type="AlphaFoldDB" id="Q4TD87"/>
<evidence type="ECO:0000256" key="1">
    <source>
        <dbReference type="ARBA" id="ARBA00001712"/>
    </source>
</evidence>
<comment type="caution">
    <text evidence="6">The sequence shown here is derived from an EMBL/GenBank/DDBJ whole genome shotgun (WGS) entry which is preliminary data.</text>
</comment>
<evidence type="ECO:0000256" key="2">
    <source>
        <dbReference type="ARBA" id="ARBA00004947"/>
    </source>
</evidence>
<evidence type="ECO:0000313" key="6">
    <source>
        <dbReference type="EMBL" id="CAF89145.1"/>
    </source>
</evidence>
<dbReference type="InterPro" id="IPR014718">
    <property type="entry name" value="GH-type_carb-bd"/>
</dbReference>
<protein>
    <recommendedName>
        <fullName evidence="3">Galactose mutarotase</fullName>
    </recommendedName>
    <alternativeName>
        <fullName evidence="4">Aldose 1-epimerase</fullName>
    </alternativeName>
</protein>
<dbReference type="KEGG" id="tng:GSTEN00002929G001"/>
<gene>
    <name evidence="6" type="ORF">GSTENG00002929001</name>
</gene>
<dbReference type="EMBL" id="CAAE01006429">
    <property type="protein sequence ID" value="CAF89145.1"/>
    <property type="molecule type" value="Genomic_DNA"/>
</dbReference>
<feature type="non-terminal residue" evidence="6">
    <location>
        <position position="185"/>
    </location>
</feature>
<dbReference type="GO" id="GO:0033499">
    <property type="term" value="P:galactose catabolic process via UDP-galactose, Leloir pathway"/>
    <property type="evidence" value="ECO:0007669"/>
    <property type="project" value="TreeGrafter"/>
</dbReference>
<dbReference type="UniPathway" id="UPA00214"/>
<dbReference type="Pfam" id="PF01263">
    <property type="entry name" value="Aldose_epim"/>
    <property type="match status" value="1"/>
</dbReference>
<dbReference type="GO" id="GO:0004034">
    <property type="term" value="F:aldose 1-epimerase activity"/>
    <property type="evidence" value="ECO:0007669"/>
    <property type="project" value="UniProtKB-EC"/>
</dbReference>
<sequence length="185" mass="20143">MTEVSCEPWGQLPAQGCVHLWRLQSSQLKVEVLTLGATIRSVWSRGRDGQSADVVLGFDDLEGYVSDRRYLGATVGRVANRIAKGRFVVDGVEYQLDVNNGPNALHGGCGASARSVPVGVRPHGRREETNVVSFRVAAVTGRCCVQALWRAQPVDAGVQLSLTSPDGDQGYPGEVQVWLTYTYRR</sequence>
<accession>Q4TD87</accession>
<dbReference type="InterPro" id="IPR011013">
    <property type="entry name" value="Gal_mutarotase_sf_dom"/>
</dbReference>
<comment type="function">
    <text evidence="5">Mutarotase that catalyzes the interconversion of beta-D-galactose and alpha-D-galactose during galactose metabolism. Beta-D-galactose is metabolized in the liver into glucose 1-phosphate, the primary metabolic fuel, by the action of four enzymes that constitute the Leloir pathway: GALM, GALK1 (galactokinase), GALT (galactose-1-phosphate uridylyltransferase) and GALE (UDP-galactose-4'-epimerase). Involved in the maintenance of the equilibrium between the beta- and alpha-anomers of galactose, therefore ensuring a sufficient supply of the alpha-anomer for GALK1. Also active on D-glucose although shows a preference for galactose over glucose.</text>
</comment>
<name>Q4TD87_TETNG</name>
<organism evidence="6">
    <name type="scientific">Tetraodon nigroviridis</name>
    <name type="common">Spotted green pufferfish</name>
    <name type="synonym">Chelonodon nigroviridis</name>
    <dbReference type="NCBI Taxonomy" id="99883"/>
    <lineage>
        <taxon>Eukaryota</taxon>
        <taxon>Metazoa</taxon>
        <taxon>Chordata</taxon>
        <taxon>Craniata</taxon>
        <taxon>Vertebrata</taxon>
        <taxon>Euteleostomi</taxon>
        <taxon>Actinopterygii</taxon>
        <taxon>Neopterygii</taxon>
        <taxon>Teleostei</taxon>
        <taxon>Neoteleostei</taxon>
        <taxon>Acanthomorphata</taxon>
        <taxon>Eupercaria</taxon>
        <taxon>Tetraodontiformes</taxon>
        <taxon>Tetradontoidea</taxon>
        <taxon>Tetraodontidae</taxon>
        <taxon>Tetraodon</taxon>
    </lineage>
</organism>
<dbReference type="SUPFAM" id="SSF74650">
    <property type="entry name" value="Galactose mutarotase-like"/>
    <property type="match status" value="1"/>
</dbReference>
<proteinExistence type="predicted"/>
<dbReference type="PANTHER" id="PTHR10091">
    <property type="entry name" value="ALDOSE-1-EPIMERASE"/>
    <property type="match status" value="1"/>
</dbReference>
<dbReference type="PANTHER" id="PTHR10091:SF0">
    <property type="entry name" value="GALACTOSE MUTAROTASE"/>
    <property type="match status" value="1"/>
</dbReference>
<reference evidence="6" key="1">
    <citation type="journal article" date="2004" name="Nature">
        <title>Genome duplication in the teleost fish Tetraodon nigroviridis reveals the early vertebrate proto-karyotype.</title>
        <authorList>
            <person name="Jaillon O."/>
            <person name="Aury J.-M."/>
            <person name="Brunet F."/>
            <person name="Petit J.-L."/>
            <person name="Stange-Thomann N."/>
            <person name="Mauceli E."/>
            <person name="Bouneau L."/>
            <person name="Fischer C."/>
            <person name="Ozouf-Costaz C."/>
            <person name="Bernot A."/>
            <person name="Nicaud S."/>
            <person name="Jaffe D."/>
            <person name="Fisher S."/>
            <person name="Lutfalla G."/>
            <person name="Dossat C."/>
            <person name="Segurens B."/>
            <person name="Dasilva C."/>
            <person name="Salanoubat M."/>
            <person name="Levy M."/>
            <person name="Boudet N."/>
            <person name="Castellano S."/>
            <person name="Anthouard V."/>
            <person name="Jubin C."/>
            <person name="Castelli V."/>
            <person name="Katinka M."/>
            <person name="Vacherie B."/>
            <person name="Biemont C."/>
            <person name="Skalli Z."/>
            <person name="Cattolico L."/>
            <person name="Poulain J."/>
            <person name="De Berardinis V."/>
            <person name="Cruaud C."/>
            <person name="Duprat S."/>
            <person name="Brottier P."/>
            <person name="Coutanceau J.-P."/>
            <person name="Gouzy J."/>
            <person name="Parra G."/>
            <person name="Lardier G."/>
            <person name="Chapple C."/>
            <person name="McKernan K.J."/>
            <person name="McEwan P."/>
            <person name="Bosak S."/>
            <person name="Kellis M."/>
            <person name="Volff J.-N."/>
            <person name="Guigo R."/>
            <person name="Zody M.C."/>
            <person name="Mesirov J."/>
            <person name="Lindblad-Toh K."/>
            <person name="Birren B."/>
            <person name="Nusbaum C."/>
            <person name="Kahn D."/>
            <person name="Robinson-Rechavi M."/>
            <person name="Laudet V."/>
            <person name="Schachter V."/>
            <person name="Quetier F."/>
            <person name="Saurin W."/>
            <person name="Scarpelli C."/>
            <person name="Wincker P."/>
            <person name="Lander E.S."/>
            <person name="Weissenbach J."/>
            <person name="Roest Crollius H."/>
        </authorList>
    </citation>
    <scope>NUCLEOTIDE SEQUENCE [LARGE SCALE GENOMIC DNA]</scope>
</reference>
<comment type="catalytic activity">
    <reaction evidence="1">
        <text>alpha-D-galactose = beta-D-galactose</text>
        <dbReference type="Rhea" id="RHEA:28675"/>
        <dbReference type="ChEBI" id="CHEBI:27667"/>
        <dbReference type="ChEBI" id="CHEBI:28061"/>
        <dbReference type="EC" id="5.1.3.3"/>
    </reaction>
    <physiologicalReaction direction="right-to-left" evidence="1">
        <dbReference type="Rhea" id="RHEA:28677"/>
    </physiologicalReaction>
</comment>
<dbReference type="OrthoDB" id="274691at2759"/>
<evidence type="ECO:0000256" key="4">
    <source>
        <dbReference type="ARBA" id="ARBA00032729"/>
    </source>
</evidence>
<dbReference type="Gene3D" id="2.70.98.10">
    <property type="match status" value="1"/>
</dbReference>
<dbReference type="InterPro" id="IPR008183">
    <property type="entry name" value="Aldose_1/G6P_1-epimerase"/>
</dbReference>
<evidence type="ECO:0000256" key="3">
    <source>
        <dbReference type="ARBA" id="ARBA00021023"/>
    </source>
</evidence>
<reference evidence="6" key="2">
    <citation type="submission" date="2004-02" db="EMBL/GenBank/DDBJ databases">
        <authorList>
            <consortium name="Genoscope"/>
            <consortium name="Whitehead Institute Centre for Genome Research"/>
        </authorList>
    </citation>
    <scope>NUCLEOTIDE SEQUENCE</scope>
</reference>
<evidence type="ECO:0000256" key="5">
    <source>
        <dbReference type="ARBA" id="ARBA00045743"/>
    </source>
</evidence>
<comment type="pathway">
    <text evidence="2">Carbohydrate metabolism; galactose metabolism.</text>
</comment>